<organism evidence="2 3">
    <name type="scientific">Vigna mungo</name>
    <name type="common">Black gram</name>
    <name type="synonym">Phaseolus mungo</name>
    <dbReference type="NCBI Taxonomy" id="3915"/>
    <lineage>
        <taxon>Eukaryota</taxon>
        <taxon>Viridiplantae</taxon>
        <taxon>Streptophyta</taxon>
        <taxon>Embryophyta</taxon>
        <taxon>Tracheophyta</taxon>
        <taxon>Spermatophyta</taxon>
        <taxon>Magnoliopsida</taxon>
        <taxon>eudicotyledons</taxon>
        <taxon>Gunneridae</taxon>
        <taxon>Pentapetalae</taxon>
        <taxon>rosids</taxon>
        <taxon>fabids</taxon>
        <taxon>Fabales</taxon>
        <taxon>Fabaceae</taxon>
        <taxon>Papilionoideae</taxon>
        <taxon>50 kb inversion clade</taxon>
        <taxon>NPAAA clade</taxon>
        <taxon>indigoferoid/millettioid clade</taxon>
        <taxon>Phaseoleae</taxon>
        <taxon>Vigna</taxon>
    </lineage>
</organism>
<proteinExistence type="predicted"/>
<evidence type="ECO:0000313" key="3">
    <source>
        <dbReference type="Proteomes" id="UP001374535"/>
    </source>
</evidence>
<evidence type="ECO:0000259" key="1">
    <source>
        <dbReference type="Pfam" id="PF03732"/>
    </source>
</evidence>
<accession>A0AAQ3RG69</accession>
<sequence>MVEDLNDQDKEMKKLMELLAAREKDHATRFETLESNLDSLLRLGGTHNMAMLHPPFQVQNVKIDFPIFDGVDVLQWIFKVEQFFGYYHTPDDQRLTIAAIHLDKEVVPWFQMQMHDNDFPTWIAFTRALELEYGPSPFECIRSSLFKLTQENSVQNYYVKFTTLANRVQGITC</sequence>
<dbReference type="AlphaFoldDB" id="A0AAQ3RG69"/>
<keyword evidence="3" id="KW-1185">Reference proteome</keyword>
<dbReference type="Proteomes" id="UP001374535">
    <property type="component" value="Chromosome 10"/>
</dbReference>
<reference evidence="2 3" key="1">
    <citation type="journal article" date="2023" name="Life. Sci Alliance">
        <title>Evolutionary insights into 3D genome organization and epigenetic landscape of Vigna mungo.</title>
        <authorList>
            <person name="Junaid A."/>
            <person name="Singh B."/>
            <person name="Bhatia S."/>
        </authorList>
    </citation>
    <scope>NUCLEOTIDE SEQUENCE [LARGE SCALE GENOMIC DNA]</scope>
    <source>
        <strain evidence="2">Urdbean</strain>
    </source>
</reference>
<dbReference type="InterPro" id="IPR005162">
    <property type="entry name" value="Retrotrans_gag_dom"/>
</dbReference>
<feature type="domain" description="Retrotransposon gag" evidence="1">
    <location>
        <begin position="97"/>
        <end position="169"/>
    </location>
</feature>
<name>A0AAQ3RG69_VIGMU</name>
<dbReference type="Pfam" id="PF03732">
    <property type="entry name" value="Retrotrans_gag"/>
    <property type="match status" value="1"/>
</dbReference>
<protein>
    <recommendedName>
        <fullName evidence="1">Retrotransposon gag domain-containing protein</fullName>
    </recommendedName>
</protein>
<evidence type="ECO:0000313" key="2">
    <source>
        <dbReference type="EMBL" id="WVY92786.1"/>
    </source>
</evidence>
<gene>
    <name evidence="2" type="ORF">V8G54_031874</name>
</gene>
<dbReference type="EMBL" id="CP144691">
    <property type="protein sequence ID" value="WVY92786.1"/>
    <property type="molecule type" value="Genomic_DNA"/>
</dbReference>